<organism evidence="3 4">
    <name type="scientific">Tetrahymena thermophila (strain SB210)</name>
    <dbReference type="NCBI Taxonomy" id="312017"/>
    <lineage>
        <taxon>Eukaryota</taxon>
        <taxon>Sar</taxon>
        <taxon>Alveolata</taxon>
        <taxon>Ciliophora</taxon>
        <taxon>Intramacronucleata</taxon>
        <taxon>Oligohymenophorea</taxon>
        <taxon>Hymenostomatida</taxon>
        <taxon>Tetrahymenina</taxon>
        <taxon>Tetrahymenidae</taxon>
        <taxon>Tetrahymena</taxon>
    </lineage>
</organism>
<feature type="compositionally biased region" description="Basic and acidic residues" evidence="1">
    <location>
        <begin position="36"/>
        <end position="45"/>
    </location>
</feature>
<keyword evidence="2 3" id="KW-0812">Transmembrane</keyword>
<feature type="transmembrane region" description="Helical" evidence="2">
    <location>
        <begin position="135"/>
        <end position="152"/>
    </location>
</feature>
<evidence type="ECO:0000313" key="3">
    <source>
        <dbReference type="EMBL" id="EWS74942.1"/>
    </source>
</evidence>
<dbReference type="EMBL" id="GG662723">
    <property type="protein sequence ID" value="EWS74942.1"/>
    <property type="molecule type" value="Genomic_DNA"/>
</dbReference>
<dbReference type="AlphaFoldDB" id="W7XC39"/>
<evidence type="ECO:0000256" key="1">
    <source>
        <dbReference type="SAM" id="MobiDB-lite"/>
    </source>
</evidence>
<evidence type="ECO:0000313" key="4">
    <source>
        <dbReference type="Proteomes" id="UP000009168"/>
    </source>
</evidence>
<name>W7XC39_TETTS</name>
<reference evidence="4" key="1">
    <citation type="journal article" date="2006" name="PLoS Biol.">
        <title>Macronuclear genome sequence of the ciliate Tetrahymena thermophila, a model eukaryote.</title>
        <authorList>
            <person name="Eisen J.A."/>
            <person name="Coyne R.S."/>
            <person name="Wu M."/>
            <person name="Wu D."/>
            <person name="Thiagarajan M."/>
            <person name="Wortman J.R."/>
            <person name="Badger J.H."/>
            <person name="Ren Q."/>
            <person name="Amedeo P."/>
            <person name="Jones K.M."/>
            <person name="Tallon L.J."/>
            <person name="Delcher A.L."/>
            <person name="Salzberg S.L."/>
            <person name="Silva J.C."/>
            <person name="Haas B.J."/>
            <person name="Majoros W.H."/>
            <person name="Farzad M."/>
            <person name="Carlton J.M."/>
            <person name="Smith R.K. Jr."/>
            <person name="Garg J."/>
            <person name="Pearlman R.E."/>
            <person name="Karrer K.M."/>
            <person name="Sun L."/>
            <person name="Manning G."/>
            <person name="Elde N.C."/>
            <person name="Turkewitz A.P."/>
            <person name="Asai D.J."/>
            <person name="Wilkes D.E."/>
            <person name="Wang Y."/>
            <person name="Cai H."/>
            <person name="Collins K."/>
            <person name="Stewart B.A."/>
            <person name="Lee S.R."/>
            <person name="Wilamowska K."/>
            <person name="Weinberg Z."/>
            <person name="Ruzzo W.L."/>
            <person name="Wloga D."/>
            <person name="Gaertig J."/>
            <person name="Frankel J."/>
            <person name="Tsao C.-C."/>
            <person name="Gorovsky M.A."/>
            <person name="Keeling P.J."/>
            <person name="Waller R.F."/>
            <person name="Patron N.J."/>
            <person name="Cherry J.M."/>
            <person name="Stover N.A."/>
            <person name="Krieger C.J."/>
            <person name="del Toro C."/>
            <person name="Ryder H.F."/>
            <person name="Williamson S.C."/>
            <person name="Barbeau R.A."/>
            <person name="Hamilton E.P."/>
            <person name="Orias E."/>
        </authorList>
    </citation>
    <scope>NUCLEOTIDE SEQUENCE [LARGE SCALE GENOMIC DNA]</scope>
    <source>
        <strain evidence="4">SB210</strain>
    </source>
</reference>
<feature type="transmembrane region" description="Helical" evidence="2">
    <location>
        <begin position="78"/>
        <end position="97"/>
    </location>
</feature>
<dbReference type="KEGG" id="tet:TTHERM_000770769"/>
<dbReference type="GeneID" id="24440592"/>
<sequence length="153" mass="17999">MEFNIDIVVKFSPLNLLFIVYSITQTSSIQVKKPKQQNDSDKKQTNDMQTQQGKIEDTKEKKTSTRVTIFELLGKHDCFRVMVLIMAYIYLYSIVEATKAKSIVYLLPLFIFSKTFYTTAILFRQEKYNKAKTQGCFLYLLYVFFYIACLHYS</sequence>
<protein>
    <submittedName>
        <fullName evidence="3">Transmembrane protein, putative</fullName>
    </submittedName>
</protein>
<feature type="region of interest" description="Disordered" evidence="1">
    <location>
        <begin position="32"/>
        <end position="61"/>
    </location>
</feature>
<accession>W7XC39</accession>
<proteinExistence type="predicted"/>
<gene>
    <name evidence="3" type="ORF">TTHERM_000770769</name>
</gene>
<feature type="transmembrane region" description="Helical" evidence="2">
    <location>
        <begin position="103"/>
        <end position="123"/>
    </location>
</feature>
<dbReference type="Proteomes" id="UP000009168">
    <property type="component" value="Unassembled WGS sequence"/>
</dbReference>
<keyword evidence="2" id="KW-0472">Membrane</keyword>
<dbReference type="InParanoid" id="W7XC39"/>
<evidence type="ECO:0000256" key="2">
    <source>
        <dbReference type="SAM" id="Phobius"/>
    </source>
</evidence>
<keyword evidence="4" id="KW-1185">Reference proteome</keyword>
<dbReference type="RefSeq" id="XP_012652531.1">
    <property type="nucleotide sequence ID" value="XM_012797077.1"/>
</dbReference>
<keyword evidence="2" id="KW-1133">Transmembrane helix</keyword>